<feature type="domain" description="YCII-related" evidence="2">
    <location>
        <begin position="24"/>
        <end position="104"/>
    </location>
</feature>
<dbReference type="PANTHER" id="PTHR37828:SF1">
    <property type="entry name" value="YCII-RELATED DOMAIN-CONTAINING PROTEIN"/>
    <property type="match status" value="1"/>
</dbReference>
<evidence type="ECO:0000313" key="3">
    <source>
        <dbReference type="EMBL" id="SFK48251.1"/>
    </source>
</evidence>
<dbReference type="InterPro" id="IPR011008">
    <property type="entry name" value="Dimeric_a/b-barrel"/>
</dbReference>
<dbReference type="Pfam" id="PF03795">
    <property type="entry name" value="YCII"/>
    <property type="match status" value="1"/>
</dbReference>
<evidence type="ECO:0000256" key="1">
    <source>
        <dbReference type="ARBA" id="ARBA00007689"/>
    </source>
</evidence>
<dbReference type="AlphaFoldDB" id="A0A1I3ZX43"/>
<sequence length="122" mass="13715">MTDVIDQSRIETAGMPRRSYRQFMYVVLLTFTAPMEEVDYALPDHAKWLEKHFQAGEFLAAGRCNPREGGVILTRPMSRAKLEAILCLDPFALQHLATYEIVEFAATRTAPELSALNEAVLA</sequence>
<keyword evidence="4" id="KW-1185">Reference proteome</keyword>
<evidence type="ECO:0000259" key="2">
    <source>
        <dbReference type="Pfam" id="PF03795"/>
    </source>
</evidence>
<dbReference type="SUPFAM" id="SSF54909">
    <property type="entry name" value="Dimeric alpha+beta barrel"/>
    <property type="match status" value="1"/>
</dbReference>
<dbReference type="InterPro" id="IPR005545">
    <property type="entry name" value="YCII"/>
</dbReference>
<dbReference type="STRING" id="115433.SAMN05421835_12265"/>
<dbReference type="PANTHER" id="PTHR37828">
    <property type="entry name" value="GSR2449 PROTEIN"/>
    <property type="match status" value="1"/>
</dbReference>
<name>A0A1I3ZX43_9PSEU</name>
<dbReference type="Proteomes" id="UP000199025">
    <property type="component" value="Unassembled WGS sequence"/>
</dbReference>
<protein>
    <submittedName>
        <fullName evidence="3">Uncharacterized conserved protein YciI, contains a putative active-site phosphohistidine</fullName>
    </submittedName>
</protein>
<proteinExistence type="inferred from homology"/>
<reference evidence="3 4" key="1">
    <citation type="submission" date="2016-10" db="EMBL/GenBank/DDBJ databases">
        <authorList>
            <person name="de Groot N.N."/>
        </authorList>
    </citation>
    <scope>NUCLEOTIDE SEQUENCE [LARGE SCALE GENOMIC DNA]</scope>
    <source>
        <strain evidence="3 4">DSM 44468</strain>
    </source>
</reference>
<comment type="similarity">
    <text evidence="1">Belongs to the YciI family.</text>
</comment>
<gene>
    <name evidence="3" type="ORF">SAMN05421835_12265</name>
</gene>
<accession>A0A1I3ZX43</accession>
<evidence type="ECO:0000313" key="4">
    <source>
        <dbReference type="Proteomes" id="UP000199025"/>
    </source>
</evidence>
<dbReference type="EMBL" id="FORP01000022">
    <property type="protein sequence ID" value="SFK48251.1"/>
    <property type="molecule type" value="Genomic_DNA"/>
</dbReference>
<organism evidence="3 4">
    <name type="scientific">Amycolatopsis sacchari</name>
    <dbReference type="NCBI Taxonomy" id="115433"/>
    <lineage>
        <taxon>Bacteria</taxon>
        <taxon>Bacillati</taxon>
        <taxon>Actinomycetota</taxon>
        <taxon>Actinomycetes</taxon>
        <taxon>Pseudonocardiales</taxon>
        <taxon>Pseudonocardiaceae</taxon>
        <taxon>Amycolatopsis</taxon>
    </lineage>
</organism>